<dbReference type="InterPro" id="IPR006674">
    <property type="entry name" value="HD_domain"/>
</dbReference>
<evidence type="ECO:0000313" key="2">
    <source>
        <dbReference type="EMBL" id="OEG69304.1"/>
    </source>
</evidence>
<feature type="domain" description="HD" evidence="1">
    <location>
        <begin position="22"/>
        <end position="64"/>
    </location>
</feature>
<evidence type="ECO:0000259" key="1">
    <source>
        <dbReference type="Pfam" id="PF01966"/>
    </source>
</evidence>
<dbReference type="Pfam" id="PF01966">
    <property type="entry name" value="HD"/>
    <property type="match status" value="1"/>
</dbReference>
<dbReference type="InterPro" id="IPR006675">
    <property type="entry name" value="HDIG_dom"/>
</dbReference>
<sequence length="101" mass="11875">MCKNTEKQIFDYLSENLSPKKLEHSYYVAMLAVELASKHTLDKVKAQTAGLLHDCAKFMTDEYFIDFFKKRNKTFKNFKGIIKFRPTFYTLCGRNCCARKI</sequence>
<dbReference type="EMBL" id="LNVX01000769">
    <property type="protein sequence ID" value="OEG69304.1"/>
    <property type="molecule type" value="Genomic_DNA"/>
</dbReference>
<dbReference type="PANTHER" id="PTHR35795">
    <property type="entry name" value="SLR1885 PROTEIN"/>
    <property type="match status" value="1"/>
</dbReference>
<dbReference type="Gene3D" id="1.10.3210.10">
    <property type="entry name" value="Hypothetical protein af1432"/>
    <property type="match status" value="1"/>
</dbReference>
<proteinExistence type="predicted"/>
<dbReference type="PANTHER" id="PTHR35795:SF1">
    <property type="entry name" value="BIS(5'-NUCLEOSYL)-TETRAPHOSPHATASE, SYMMETRICAL"/>
    <property type="match status" value="1"/>
</dbReference>
<dbReference type="AlphaFoldDB" id="A0A1E5IFX2"/>
<comment type="caution">
    <text evidence="2">The sequence shown here is derived from an EMBL/GenBank/DDBJ whole genome shotgun (WGS) entry which is preliminary data.</text>
</comment>
<organism evidence="2 3">
    <name type="scientific">Endomicrobium trichonymphae</name>
    <dbReference type="NCBI Taxonomy" id="1408204"/>
    <lineage>
        <taxon>Bacteria</taxon>
        <taxon>Pseudomonadati</taxon>
        <taxon>Elusimicrobiota</taxon>
        <taxon>Endomicrobiia</taxon>
        <taxon>Endomicrobiales</taxon>
        <taxon>Endomicrobiaceae</taxon>
        <taxon>Candidatus Endomicrobiellum</taxon>
    </lineage>
</organism>
<name>A0A1E5IFX2_ENDTX</name>
<dbReference type="CDD" id="cd00077">
    <property type="entry name" value="HDc"/>
    <property type="match status" value="1"/>
</dbReference>
<dbReference type="InterPro" id="IPR051094">
    <property type="entry name" value="Diverse_Catalytic_Enzymes"/>
</dbReference>
<reference evidence="2 3" key="1">
    <citation type="submission" date="2015-11" db="EMBL/GenBank/DDBJ databases">
        <title>Evidence for parallel genomic evolution in an endosymbiosis of termite gut flagellates.</title>
        <authorList>
            <person name="Zheng H."/>
        </authorList>
    </citation>
    <scope>NUCLEOTIDE SEQUENCE [LARGE SCALE GENOMIC DNA]</scope>
    <source>
        <strain evidence="2 3">CET450</strain>
    </source>
</reference>
<keyword evidence="3" id="KW-1185">Reference proteome</keyword>
<evidence type="ECO:0000313" key="3">
    <source>
        <dbReference type="Proteomes" id="UP000095237"/>
    </source>
</evidence>
<accession>A0A1E5IFX2</accession>
<dbReference type="Proteomes" id="UP000095237">
    <property type="component" value="Unassembled WGS sequence"/>
</dbReference>
<gene>
    <name evidence="2" type="ORF">ATZ36_10255</name>
</gene>
<protein>
    <recommendedName>
        <fullName evidence="1">HD domain-containing protein</fullName>
    </recommendedName>
</protein>
<dbReference type="NCBIfam" id="TIGR00277">
    <property type="entry name" value="HDIG"/>
    <property type="match status" value="1"/>
</dbReference>
<dbReference type="SUPFAM" id="SSF109604">
    <property type="entry name" value="HD-domain/PDEase-like"/>
    <property type="match status" value="1"/>
</dbReference>
<dbReference type="InterPro" id="IPR003607">
    <property type="entry name" value="HD/PDEase_dom"/>
</dbReference>